<organism evidence="3 4">
    <name type="scientific">Falsiroseomonas frigidaquae</name>
    <dbReference type="NCBI Taxonomy" id="487318"/>
    <lineage>
        <taxon>Bacteria</taxon>
        <taxon>Pseudomonadati</taxon>
        <taxon>Pseudomonadota</taxon>
        <taxon>Alphaproteobacteria</taxon>
        <taxon>Acetobacterales</taxon>
        <taxon>Roseomonadaceae</taxon>
        <taxon>Falsiroseomonas</taxon>
    </lineage>
</organism>
<dbReference type="Proteomes" id="UP000765160">
    <property type="component" value="Unassembled WGS sequence"/>
</dbReference>
<feature type="domain" description="Peptidoglycan binding-like" evidence="2">
    <location>
        <begin position="40"/>
        <end position="94"/>
    </location>
</feature>
<keyword evidence="1" id="KW-0732">Signal</keyword>
<reference evidence="3 4" key="1">
    <citation type="submission" date="2020-03" db="EMBL/GenBank/DDBJ databases">
        <title>Roseomonas selenitidurans sp. nov. isolated from soil.</title>
        <authorList>
            <person name="Liu H."/>
        </authorList>
    </citation>
    <scope>NUCLEOTIDE SEQUENCE [LARGE SCALE GENOMIC DNA]</scope>
    <source>
        <strain evidence="3 4">JCM 15073</strain>
    </source>
</reference>
<dbReference type="InterPro" id="IPR036365">
    <property type="entry name" value="PGBD-like_sf"/>
</dbReference>
<dbReference type="SUPFAM" id="SSF47090">
    <property type="entry name" value="PGBD-like"/>
    <property type="match status" value="2"/>
</dbReference>
<dbReference type="Gene3D" id="1.10.101.10">
    <property type="entry name" value="PGBD-like superfamily/PGBD"/>
    <property type="match status" value="2"/>
</dbReference>
<keyword evidence="4" id="KW-1185">Reference proteome</keyword>
<protein>
    <submittedName>
        <fullName evidence="3">Peptidoglycan-binding protein</fullName>
    </submittedName>
</protein>
<dbReference type="RefSeq" id="WP_168052204.1">
    <property type="nucleotide sequence ID" value="NZ_JAATJR010000006.1"/>
</dbReference>
<dbReference type="Pfam" id="PF01471">
    <property type="entry name" value="PG_binding_1"/>
    <property type="match status" value="2"/>
</dbReference>
<gene>
    <name evidence="3" type="ORF">HB662_20430</name>
</gene>
<evidence type="ECO:0000313" key="3">
    <source>
        <dbReference type="EMBL" id="NKE47157.1"/>
    </source>
</evidence>
<proteinExistence type="predicted"/>
<evidence type="ECO:0000259" key="2">
    <source>
        <dbReference type="Pfam" id="PF01471"/>
    </source>
</evidence>
<feature type="domain" description="Peptidoglycan binding-like" evidence="2">
    <location>
        <begin position="120"/>
        <end position="175"/>
    </location>
</feature>
<feature type="signal peptide" evidence="1">
    <location>
        <begin position="1"/>
        <end position="25"/>
    </location>
</feature>
<dbReference type="InterPro" id="IPR036366">
    <property type="entry name" value="PGBDSf"/>
</dbReference>
<name>A0ABX1F490_9PROT</name>
<dbReference type="InterPro" id="IPR002477">
    <property type="entry name" value="Peptidoglycan-bd-like"/>
</dbReference>
<accession>A0ABX1F490</accession>
<evidence type="ECO:0000313" key="4">
    <source>
        <dbReference type="Proteomes" id="UP000765160"/>
    </source>
</evidence>
<comment type="caution">
    <text evidence="3">The sequence shown here is derived from an EMBL/GenBank/DDBJ whole genome shotgun (WGS) entry which is preliminary data.</text>
</comment>
<dbReference type="EMBL" id="JAAVTX010000006">
    <property type="protein sequence ID" value="NKE47157.1"/>
    <property type="molecule type" value="Genomic_DNA"/>
</dbReference>
<feature type="chain" id="PRO_5046207074" evidence="1">
    <location>
        <begin position="26"/>
        <end position="187"/>
    </location>
</feature>
<evidence type="ECO:0000256" key="1">
    <source>
        <dbReference type="SAM" id="SignalP"/>
    </source>
</evidence>
<sequence length="187" mass="19327">MKIHILATGLLLGAQLVLAPGNANAQAAHILTYAQPLGTEGVRAVQEALRRAGAYSGPVDGIWGPASRTALEAFQQGRGLQVTGEMNQATAATMGVNPAQLLAGAPVPPPAATSTEVLSNQAVRNVQTRLRALGFYDGALDGIWGPSTQSSIEKFQQSRALQTTGQITPVTASALGLDPNNLEAPPR</sequence>